<sequence length="96" mass="11088">ITQHRDISMRGNSDKQKKIFKIMHLNIQGISNKAEALDNLINSLSIDVVCLSEHWLNVQNANLYHLSNRQKVACFARENYQHGGVCIYINENLEYT</sequence>
<dbReference type="GO" id="GO:0003824">
    <property type="term" value="F:catalytic activity"/>
    <property type="evidence" value="ECO:0007669"/>
    <property type="project" value="InterPro"/>
</dbReference>
<dbReference type="Pfam" id="PF03372">
    <property type="entry name" value="Exo_endo_phos"/>
    <property type="match status" value="1"/>
</dbReference>
<name>A0AAW1UNE9_9CUCU</name>
<dbReference type="InterPro" id="IPR036691">
    <property type="entry name" value="Endo/exonu/phosph_ase_sf"/>
</dbReference>
<feature type="domain" description="Endonuclease/exonuclease/phosphatase" evidence="1">
    <location>
        <begin position="23"/>
        <end position="96"/>
    </location>
</feature>
<gene>
    <name evidence="2" type="ORF">WA026_020384</name>
</gene>
<reference evidence="2 3" key="1">
    <citation type="submission" date="2023-03" db="EMBL/GenBank/DDBJ databases">
        <title>Genome insight into feeding habits of ladybird beetles.</title>
        <authorList>
            <person name="Li H.-S."/>
            <person name="Huang Y.-H."/>
            <person name="Pang H."/>
        </authorList>
    </citation>
    <scope>NUCLEOTIDE SEQUENCE [LARGE SCALE GENOMIC DNA]</scope>
    <source>
        <strain evidence="2">SYSU_2023b</strain>
        <tissue evidence="2">Whole body</tissue>
    </source>
</reference>
<dbReference type="Proteomes" id="UP001431783">
    <property type="component" value="Unassembled WGS sequence"/>
</dbReference>
<dbReference type="AlphaFoldDB" id="A0AAW1UNE9"/>
<organism evidence="2 3">
    <name type="scientific">Henosepilachna vigintioctopunctata</name>
    <dbReference type="NCBI Taxonomy" id="420089"/>
    <lineage>
        <taxon>Eukaryota</taxon>
        <taxon>Metazoa</taxon>
        <taxon>Ecdysozoa</taxon>
        <taxon>Arthropoda</taxon>
        <taxon>Hexapoda</taxon>
        <taxon>Insecta</taxon>
        <taxon>Pterygota</taxon>
        <taxon>Neoptera</taxon>
        <taxon>Endopterygota</taxon>
        <taxon>Coleoptera</taxon>
        <taxon>Polyphaga</taxon>
        <taxon>Cucujiformia</taxon>
        <taxon>Coccinelloidea</taxon>
        <taxon>Coccinellidae</taxon>
        <taxon>Epilachninae</taxon>
        <taxon>Epilachnini</taxon>
        <taxon>Henosepilachna</taxon>
    </lineage>
</organism>
<feature type="non-terminal residue" evidence="2">
    <location>
        <position position="1"/>
    </location>
</feature>
<dbReference type="EMBL" id="JARQZJ010000074">
    <property type="protein sequence ID" value="KAK9882276.1"/>
    <property type="molecule type" value="Genomic_DNA"/>
</dbReference>
<evidence type="ECO:0000313" key="2">
    <source>
        <dbReference type="EMBL" id="KAK9882276.1"/>
    </source>
</evidence>
<comment type="caution">
    <text evidence="2">The sequence shown here is derived from an EMBL/GenBank/DDBJ whole genome shotgun (WGS) entry which is preliminary data.</text>
</comment>
<accession>A0AAW1UNE9</accession>
<dbReference type="InterPro" id="IPR005135">
    <property type="entry name" value="Endo/exonuclease/phosphatase"/>
</dbReference>
<evidence type="ECO:0000259" key="1">
    <source>
        <dbReference type="Pfam" id="PF03372"/>
    </source>
</evidence>
<dbReference type="Gene3D" id="3.60.10.10">
    <property type="entry name" value="Endonuclease/exonuclease/phosphatase"/>
    <property type="match status" value="1"/>
</dbReference>
<evidence type="ECO:0000313" key="3">
    <source>
        <dbReference type="Proteomes" id="UP001431783"/>
    </source>
</evidence>
<dbReference type="SUPFAM" id="SSF56219">
    <property type="entry name" value="DNase I-like"/>
    <property type="match status" value="1"/>
</dbReference>
<protein>
    <recommendedName>
        <fullName evidence="1">Endonuclease/exonuclease/phosphatase domain-containing protein</fullName>
    </recommendedName>
</protein>
<proteinExistence type="predicted"/>
<keyword evidence="3" id="KW-1185">Reference proteome</keyword>